<evidence type="ECO:0000313" key="1">
    <source>
        <dbReference type="EMBL" id="MFC5286863.1"/>
    </source>
</evidence>
<protein>
    <submittedName>
        <fullName evidence="1">Uncharacterized protein</fullName>
    </submittedName>
</protein>
<dbReference type="Proteomes" id="UP001596157">
    <property type="component" value="Unassembled WGS sequence"/>
</dbReference>
<gene>
    <name evidence="1" type="ORF">ACFPM7_07350</name>
</gene>
<dbReference type="EMBL" id="JBHSKF010000003">
    <property type="protein sequence ID" value="MFC5286863.1"/>
    <property type="molecule type" value="Genomic_DNA"/>
</dbReference>
<evidence type="ECO:0000313" key="2">
    <source>
        <dbReference type="Proteomes" id="UP001596157"/>
    </source>
</evidence>
<proteinExistence type="predicted"/>
<sequence>MSALVGRMVPYIAAWSDENRLPAVAVASPMGRLRYVDESEADRDSNGVLWVRHDDQPGAGVPVFDEVHPLRQRHAMQNLLCQVCAQEPDRNADGVLWVMVDNRDDWSKWPNRMLTYDAPVCAPCARIASRSCPALRNRKVLIRSRTHPVMAVKGDIYAQSPAGLVVTGRDMVMLDHPMIRWTVAHQLLRRLSGCVIVGTSVDDL</sequence>
<organism evidence="1 2">
    <name type="scientific">Actinokineospora guangxiensis</name>
    <dbReference type="NCBI Taxonomy" id="1490288"/>
    <lineage>
        <taxon>Bacteria</taxon>
        <taxon>Bacillati</taxon>
        <taxon>Actinomycetota</taxon>
        <taxon>Actinomycetes</taxon>
        <taxon>Pseudonocardiales</taxon>
        <taxon>Pseudonocardiaceae</taxon>
        <taxon>Actinokineospora</taxon>
    </lineage>
</organism>
<dbReference type="RefSeq" id="WP_378245250.1">
    <property type="nucleotide sequence ID" value="NZ_JBHSKF010000003.1"/>
</dbReference>
<name>A0ABW0EKL1_9PSEU</name>
<accession>A0ABW0EKL1</accession>
<reference evidence="2" key="1">
    <citation type="journal article" date="2019" name="Int. J. Syst. Evol. Microbiol.">
        <title>The Global Catalogue of Microorganisms (GCM) 10K type strain sequencing project: providing services to taxonomists for standard genome sequencing and annotation.</title>
        <authorList>
            <consortium name="The Broad Institute Genomics Platform"/>
            <consortium name="The Broad Institute Genome Sequencing Center for Infectious Disease"/>
            <person name="Wu L."/>
            <person name="Ma J."/>
        </authorList>
    </citation>
    <scope>NUCLEOTIDE SEQUENCE [LARGE SCALE GENOMIC DNA]</scope>
    <source>
        <strain evidence="2">CCUG 59778</strain>
    </source>
</reference>
<keyword evidence="2" id="KW-1185">Reference proteome</keyword>
<comment type="caution">
    <text evidence="1">The sequence shown here is derived from an EMBL/GenBank/DDBJ whole genome shotgun (WGS) entry which is preliminary data.</text>
</comment>